<name>A0A2A4X9B8_9GAMM</name>
<feature type="transmembrane region" description="Helical" evidence="1">
    <location>
        <begin position="214"/>
        <end position="231"/>
    </location>
</feature>
<evidence type="ECO:0000313" key="3">
    <source>
        <dbReference type="Proteomes" id="UP000218767"/>
    </source>
</evidence>
<proteinExistence type="predicted"/>
<comment type="caution">
    <text evidence="2">The sequence shown here is derived from an EMBL/GenBank/DDBJ whole genome shotgun (WGS) entry which is preliminary data.</text>
</comment>
<feature type="transmembrane region" description="Helical" evidence="1">
    <location>
        <begin position="86"/>
        <end position="110"/>
    </location>
</feature>
<sequence length="240" mass="27205">MSELNWQDLRVGMLKNGVAPKYARRTILELKSHFAELESRAIDEGLSEIAAQKRARKEIGDEATILNEVLSKPELRSIPSKFPRTFFLVTPTLSLLFTFGITLLLLLMSYESGNAIESGNELAAWQKLPVQAWFLASCYLLVPCYALVTIAIAKERFINPFWPAAGIVIMVFLGSSWAYTLDWPTAESAGAFSMNWGYSYFPRALRGDHDLQNYLQIVVTLTAAVVFWRMYDPLRRKLIN</sequence>
<feature type="transmembrane region" description="Helical" evidence="1">
    <location>
        <begin position="130"/>
        <end position="153"/>
    </location>
</feature>
<accession>A0A2A4X9B8</accession>
<keyword evidence="1" id="KW-1133">Transmembrane helix</keyword>
<organism evidence="2 3">
    <name type="scientific">SAR86 cluster bacterium</name>
    <dbReference type="NCBI Taxonomy" id="2030880"/>
    <lineage>
        <taxon>Bacteria</taxon>
        <taxon>Pseudomonadati</taxon>
        <taxon>Pseudomonadota</taxon>
        <taxon>Gammaproteobacteria</taxon>
        <taxon>SAR86 cluster</taxon>
    </lineage>
</organism>
<dbReference type="EMBL" id="NVUL01000029">
    <property type="protein sequence ID" value="PCI78637.1"/>
    <property type="molecule type" value="Genomic_DNA"/>
</dbReference>
<keyword evidence="1" id="KW-0812">Transmembrane</keyword>
<protein>
    <submittedName>
        <fullName evidence="2">Uncharacterized protein</fullName>
    </submittedName>
</protein>
<gene>
    <name evidence="2" type="ORF">COB20_06435</name>
</gene>
<evidence type="ECO:0000256" key="1">
    <source>
        <dbReference type="SAM" id="Phobius"/>
    </source>
</evidence>
<feature type="transmembrane region" description="Helical" evidence="1">
    <location>
        <begin position="160"/>
        <end position="179"/>
    </location>
</feature>
<keyword evidence="1" id="KW-0472">Membrane</keyword>
<dbReference type="Proteomes" id="UP000218767">
    <property type="component" value="Unassembled WGS sequence"/>
</dbReference>
<reference evidence="3" key="1">
    <citation type="submission" date="2017-08" db="EMBL/GenBank/DDBJ databases">
        <title>A dynamic microbial community with high functional redundancy inhabits the cold, oxic subseafloor aquifer.</title>
        <authorList>
            <person name="Tully B.J."/>
            <person name="Wheat C.G."/>
            <person name="Glazer B.T."/>
            <person name="Huber J.A."/>
        </authorList>
    </citation>
    <scope>NUCLEOTIDE SEQUENCE [LARGE SCALE GENOMIC DNA]</scope>
</reference>
<dbReference type="AlphaFoldDB" id="A0A2A4X9B8"/>
<evidence type="ECO:0000313" key="2">
    <source>
        <dbReference type="EMBL" id="PCI78637.1"/>
    </source>
</evidence>